<feature type="compositionally biased region" description="Low complexity" evidence="4">
    <location>
        <begin position="118"/>
        <end position="127"/>
    </location>
</feature>
<feature type="compositionally biased region" description="Low complexity" evidence="4">
    <location>
        <begin position="143"/>
        <end position="157"/>
    </location>
</feature>
<dbReference type="InterPro" id="IPR000424">
    <property type="entry name" value="Primosome_PriB/ssb"/>
</dbReference>
<dbReference type="InterPro" id="IPR011344">
    <property type="entry name" value="ssDNA-bd"/>
</dbReference>
<dbReference type="Gene3D" id="2.40.50.140">
    <property type="entry name" value="Nucleic acid-binding proteins"/>
    <property type="match status" value="1"/>
</dbReference>
<dbReference type="PANTHER" id="PTHR10302:SF27">
    <property type="entry name" value="SINGLE-STRANDED DNA-BINDING PROTEIN"/>
    <property type="match status" value="1"/>
</dbReference>
<dbReference type="GO" id="GO:0009295">
    <property type="term" value="C:nucleoid"/>
    <property type="evidence" value="ECO:0007669"/>
    <property type="project" value="TreeGrafter"/>
</dbReference>
<evidence type="ECO:0000256" key="3">
    <source>
        <dbReference type="RuleBase" id="RU000524"/>
    </source>
</evidence>
<dbReference type="NCBIfam" id="TIGR00621">
    <property type="entry name" value="ssb"/>
    <property type="match status" value="1"/>
</dbReference>
<organism evidence="5 6">
    <name type="scientific">Rubripirellula obstinata</name>
    <dbReference type="NCBI Taxonomy" id="406547"/>
    <lineage>
        <taxon>Bacteria</taxon>
        <taxon>Pseudomonadati</taxon>
        <taxon>Planctomycetota</taxon>
        <taxon>Planctomycetia</taxon>
        <taxon>Pirellulales</taxon>
        <taxon>Pirellulaceae</taxon>
        <taxon>Rubripirellula</taxon>
    </lineage>
</organism>
<evidence type="ECO:0000313" key="6">
    <source>
        <dbReference type="Proteomes" id="UP000322699"/>
    </source>
</evidence>
<dbReference type="HAMAP" id="MF_00984">
    <property type="entry name" value="SSB"/>
    <property type="match status" value="1"/>
</dbReference>
<reference evidence="5 6" key="1">
    <citation type="submission" date="2019-08" db="EMBL/GenBank/DDBJ databases">
        <title>Deep-cultivation of Planctomycetes and their phenomic and genomic characterization uncovers novel biology.</title>
        <authorList>
            <person name="Wiegand S."/>
            <person name="Jogler M."/>
            <person name="Boedeker C."/>
            <person name="Pinto D."/>
            <person name="Vollmers J."/>
            <person name="Rivas-Marin E."/>
            <person name="Kohn T."/>
            <person name="Peeters S.H."/>
            <person name="Heuer A."/>
            <person name="Rast P."/>
            <person name="Oberbeckmann S."/>
            <person name="Bunk B."/>
            <person name="Jeske O."/>
            <person name="Meyerdierks A."/>
            <person name="Storesund J.E."/>
            <person name="Kallscheuer N."/>
            <person name="Luecker S."/>
            <person name="Lage O.M."/>
            <person name="Pohl T."/>
            <person name="Merkel B.J."/>
            <person name="Hornburger P."/>
            <person name="Mueller R.-W."/>
            <person name="Bruemmer F."/>
            <person name="Labrenz M."/>
            <person name="Spormann A.M."/>
            <person name="Op Den Camp H."/>
            <person name="Overmann J."/>
            <person name="Amann R."/>
            <person name="Jetten M.S.M."/>
            <person name="Mascher T."/>
            <person name="Medema M.H."/>
            <person name="Devos D.P."/>
            <person name="Kaster A.-K."/>
            <person name="Ovreas L."/>
            <person name="Rohde M."/>
            <person name="Galperin M.Y."/>
            <person name="Jogler C."/>
        </authorList>
    </citation>
    <scope>NUCLEOTIDE SEQUENCE [LARGE SCALE GENOMIC DNA]</scope>
    <source>
        <strain evidence="5 6">LF1</strain>
    </source>
</reference>
<evidence type="ECO:0000256" key="1">
    <source>
        <dbReference type="ARBA" id="ARBA00023125"/>
    </source>
</evidence>
<keyword evidence="6" id="KW-1185">Reference proteome</keyword>
<protein>
    <recommendedName>
        <fullName evidence="2 3">Single-stranded DNA-binding protein</fullName>
        <shortName evidence="2">SSB</shortName>
    </recommendedName>
</protein>
<comment type="subunit">
    <text evidence="2">Homotetramer.</text>
</comment>
<dbReference type="EMBL" id="VRLW01000001">
    <property type="protein sequence ID" value="KAA1259041.1"/>
    <property type="molecule type" value="Genomic_DNA"/>
</dbReference>
<gene>
    <name evidence="5" type="primary">ssb</name>
    <name evidence="5" type="ORF">LF1_15670</name>
</gene>
<evidence type="ECO:0000256" key="2">
    <source>
        <dbReference type="HAMAP-Rule" id="MF_00984"/>
    </source>
</evidence>
<dbReference type="RefSeq" id="WP_068265582.1">
    <property type="nucleotide sequence ID" value="NZ_LWSK01000091.1"/>
</dbReference>
<feature type="compositionally biased region" description="Low complexity" evidence="4">
    <location>
        <begin position="164"/>
        <end position="183"/>
    </location>
</feature>
<sequence>MASYNRVIVVGNLTRDIELRYTPGGTAVADIAIAVNERRKSASGEWVEEVTFIDVTMWGRTAEVASEYLGKGSPILVEGRLKQERWESEGKKRSKLKVVCDRMQMLSGTTGPGDSGRSDSNQSSSSGHDNRSPQQSSASMAHAGDSGATMSSSSNASQVHESSAHQSTQDQATQDQAGQRDAQPTGDGPGYDEPDIPF</sequence>
<comment type="caution">
    <text evidence="2">Lacks conserved residue(s) required for the propagation of feature annotation.</text>
</comment>
<dbReference type="Proteomes" id="UP000322699">
    <property type="component" value="Unassembled WGS sequence"/>
</dbReference>
<dbReference type="CDD" id="cd04496">
    <property type="entry name" value="SSB_OBF"/>
    <property type="match status" value="1"/>
</dbReference>
<dbReference type="PROSITE" id="PS50935">
    <property type="entry name" value="SSB"/>
    <property type="match status" value="1"/>
</dbReference>
<feature type="region of interest" description="Disordered" evidence="4">
    <location>
        <begin position="105"/>
        <end position="198"/>
    </location>
</feature>
<dbReference type="GO" id="GO:0003697">
    <property type="term" value="F:single-stranded DNA binding"/>
    <property type="evidence" value="ECO:0007669"/>
    <property type="project" value="UniProtKB-UniRule"/>
</dbReference>
<dbReference type="OrthoDB" id="9809878at2"/>
<evidence type="ECO:0000256" key="4">
    <source>
        <dbReference type="SAM" id="MobiDB-lite"/>
    </source>
</evidence>
<dbReference type="GO" id="GO:0006260">
    <property type="term" value="P:DNA replication"/>
    <property type="evidence" value="ECO:0007669"/>
    <property type="project" value="InterPro"/>
</dbReference>
<name>A0A5B1CFQ9_9BACT</name>
<comment type="caution">
    <text evidence="5">The sequence shown here is derived from an EMBL/GenBank/DDBJ whole genome shotgun (WGS) entry which is preliminary data.</text>
</comment>
<evidence type="ECO:0000313" key="5">
    <source>
        <dbReference type="EMBL" id="KAA1259041.1"/>
    </source>
</evidence>
<accession>A0A5B1CFQ9</accession>
<keyword evidence="1 2" id="KW-0238">DNA-binding</keyword>
<dbReference type="PANTHER" id="PTHR10302">
    <property type="entry name" value="SINGLE-STRANDED DNA-BINDING PROTEIN"/>
    <property type="match status" value="1"/>
</dbReference>
<dbReference type="AlphaFoldDB" id="A0A5B1CFQ9"/>
<dbReference type="InterPro" id="IPR012340">
    <property type="entry name" value="NA-bd_OB-fold"/>
</dbReference>
<dbReference type="SUPFAM" id="SSF50249">
    <property type="entry name" value="Nucleic acid-binding proteins"/>
    <property type="match status" value="1"/>
</dbReference>
<proteinExistence type="inferred from homology"/>
<dbReference type="Pfam" id="PF00436">
    <property type="entry name" value="SSB"/>
    <property type="match status" value="1"/>
</dbReference>